<feature type="transmembrane region" description="Helical" evidence="1">
    <location>
        <begin position="15"/>
        <end position="33"/>
    </location>
</feature>
<reference evidence="2 3" key="1">
    <citation type="journal article" date="2020" name="Nat. Commun.">
        <title>The structures of two archaeal type IV pili illuminate evolutionary relationships.</title>
        <authorList>
            <person name="Wang F."/>
            <person name="Baquero D.P."/>
            <person name="Su Z."/>
            <person name="Beltran L.C."/>
            <person name="Prangishvili D."/>
            <person name="Krupovic M."/>
            <person name="Egelman E.H."/>
        </authorList>
    </citation>
    <scope>NUCLEOTIDE SEQUENCE [LARGE SCALE GENOMIC DNA]</scope>
    <source>
        <strain evidence="2 3">2GA</strain>
    </source>
</reference>
<dbReference type="AlphaFoldDB" id="A0A7L4P559"/>
<dbReference type="InterPro" id="IPR038880">
    <property type="entry name" value="MJ0871-like"/>
</dbReference>
<dbReference type="Proteomes" id="UP000554766">
    <property type="component" value="Unassembled WGS sequence"/>
</dbReference>
<dbReference type="OMA" id="QFYASIY"/>
<feature type="transmembrane region" description="Helical" evidence="1">
    <location>
        <begin position="267"/>
        <end position="290"/>
    </location>
</feature>
<dbReference type="PANTHER" id="PTHR38139">
    <property type="entry name" value="GATE DOMAIN-CONTAINING PROTEIN"/>
    <property type="match status" value="1"/>
</dbReference>
<proteinExistence type="predicted"/>
<sequence length="294" mass="31710">MLPFSEAAWRLAADAALRAATVFFSVLVGLYVASRLLWRIEKLAAPISKRTGVPASLVALAAVEARTPHVILAEAYKRGDLGFGHLIQFTFATWPIRVVLLHLRIGVIPIALGALGLLGAAYLALVYLSSLLGLAISLKLRNTWPDMAAEIRRVSSINPLRRAAAVAASYLTFEALFIALDLLGLRLMLDWLPLSPEAIAVASISSVRPTYGIMAAAPLYHGGRLSPLETLLALLLWRVVYMTVYEFPRSAVQFYASIYPPAVAGKLTAYTAAVMYSTAVPAIALLFVLATSFS</sequence>
<keyword evidence="1" id="KW-1133">Transmembrane helix</keyword>
<feature type="transmembrane region" description="Helical" evidence="1">
    <location>
        <begin position="159"/>
        <end position="179"/>
    </location>
</feature>
<accession>A0A7L4P559</accession>
<protein>
    <submittedName>
        <fullName evidence="2">Uncharacterized protein</fullName>
    </submittedName>
</protein>
<keyword evidence="1" id="KW-0812">Transmembrane</keyword>
<evidence type="ECO:0000313" key="3">
    <source>
        <dbReference type="Proteomes" id="UP000554766"/>
    </source>
</evidence>
<dbReference type="GeneID" id="5054177"/>
<organism evidence="2 3">
    <name type="scientific">Pyrobaculum arsenaticum</name>
    <dbReference type="NCBI Taxonomy" id="121277"/>
    <lineage>
        <taxon>Archaea</taxon>
        <taxon>Thermoproteota</taxon>
        <taxon>Thermoprotei</taxon>
        <taxon>Thermoproteales</taxon>
        <taxon>Thermoproteaceae</taxon>
        <taxon>Pyrobaculum</taxon>
    </lineage>
</organism>
<gene>
    <name evidence="2" type="ORF">HC235_00295</name>
</gene>
<feature type="transmembrane region" description="Helical" evidence="1">
    <location>
        <begin position="111"/>
        <end position="138"/>
    </location>
</feature>
<keyword evidence="3" id="KW-1185">Reference proteome</keyword>
<comment type="caution">
    <text evidence="2">The sequence shown here is derived from an EMBL/GenBank/DDBJ whole genome shotgun (WGS) entry which is preliminary data.</text>
</comment>
<evidence type="ECO:0000313" key="2">
    <source>
        <dbReference type="EMBL" id="NYR14435.1"/>
    </source>
</evidence>
<dbReference type="EMBL" id="JAAVJF010000001">
    <property type="protein sequence ID" value="NYR14435.1"/>
    <property type="molecule type" value="Genomic_DNA"/>
</dbReference>
<dbReference type="RefSeq" id="WP_011900540.1">
    <property type="nucleotide sequence ID" value="NZ_JAAVJF010000001.1"/>
</dbReference>
<name>A0A7L4P559_9CREN</name>
<dbReference type="PANTHER" id="PTHR38139:SF1">
    <property type="entry name" value="NUCLEOSIDE TRANSPORTER_FEOB GTPASE GATE DOMAIN-CONTAINING PROTEIN"/>
    <property type="match status" value="1"/>
</dbReference>
<evidence type="ECO:0000256" key="1">
    <source>
        <dbReference type="SAM" id="Phobius"/>
    </source>
</evidence>
<keyword evidence="1" id="KW-0472">Membrane</keyword>
<feature type="transmembrane region" description="Helical" evidence="1">
    <location>
        <begin position="86"/>
        <end position="105"/>
    </location>
</feature>